<evidence type="ECO:0000313" key="2">
    <source>
        <dbReference type="EMBL" id="KAG5595160.1"/>
    </source>
</evidence>
<proteinExistence type="predicted"/>
<comment type="caution">
    <text evidence="2">The sequence shown here is derived from an EMBL/GenBank/DDBJ whole genome shotgun (WGS) entry which is preliminary data.</text>
</comment>
<reference evidence="2 3" key="1">
    <citation type="submission" date="2020-09" db="EMBL/GenBank/DDBJ databases">
        <title>De no assembly of potato wild relative species, Solanum commersonii.</title>
        <authorList>
            <person name="Cho K."/>
        </authorList>
    </citation>
    <scope>NUCLEOTIDE SEQUENCE [LARGE SCALE GENOMIC DNA]</scope>
    <source>
        <strain evidence="2">LZ3.2</strain>
        <tissue evidence="2">Leaf</tissue>
    </source>
</reference>
<dbReference type="Proteomes" id="UP000824120">
    <property type="component" value="Chromosome 7"/>
</dbReference>
<dbReference type="EMBL" id="JACXVP010000007">
    <property type="protein sequence ID" value="KAG5595160.1"/>
    <property type="molecule type" value="Genomic_DNA"/>
</dbReference>
<evidence type="ECO:0000313" key="3">
    <source>
        <dbReference type="Proteomes" id="UP000824120"/>
    </source>
</evidence>
<feature type="compositionally biased region" description="Basic and acidic residues" evidence="1">
    <location>
        <begin position="119"/>
        <end position="141"/>
    </location>
</feature>
<dbReference type="AlphaFoldDB" id="A0A9J5Y6D3"/>
<keyword evidence="3" id="KW-1185">Reference proteome</keyword>
<sequence length="141" mass="15926">MNCLISGLHYMDITRDKVCLVYALMMPIEWTIGAVMKSVMRKARVHKGRRCSKRELGLYGTFFPSTCGHHEDKEARHTLTTKCHAKALLGIDLEFREPVDNDISIDEERLCTSSDVESDYDKKGDLAQANDEVKGGDAMED</sequence>
<organism evidence="2 3">
    <name type="scientific">Solanum commersonii</name>
    <name type="common">Commerson's wild potato</name>
    <name type="synonym">Commerson's nightshade</name>
    <dbReference type="NCBI Taxonomy" id="4109"/>
    <lineage>
        <taxon>Eukaryota</taxon>
        <taxon>Viridiplantae</taxon>
        <taxon>Streptophyta</taxon>
        <taxon>Embryophyta</taxon>
        <taxon>Tracheophyta</taxon>
        <taxon>Spermatophyta</taxon>
        <taxon>Magnoliopsida</taxon>
        <taxon>eudicotyledons</taxon>
        <taxon>Gunneridae</taxon>
        <taxon>Pentapetalae</taxon>
        <taxon>asterids</taxon>
        <taxon>lamiids</taxon>
        <taxon>Solanales</taxon>
        <taxon>Solanaceae</taxon>
        <taxon>Solanoideae</taxon>
        <taxon>Solaneae</taxon>
        <taxon>Solanum</taxon>
    </lineage>
</organism>
<gene>
    <name evidence="2" type="ORF">H5410_036392</name>
</gene>
<name>A0A9J5Y6D3_SOLCO</name>
<feature type="region of interest" description="Disordered" evidence="1">
    <location>
        <begin position="114"/>
        <end position="141"/>
    </location>
</feature>
<accession>A0A9J5Y6D3</accession>
<evidence type="ECO:0000256" key="1">
    <source>
        <dbReference type="SAM" id="MobiDB-lite"/>
    </source>
</evidence>
<protein>
    <submittedName>
        <fullName evidence="2">Uncharacterized protein</fullName>
    </submittedName>
</protein>